<dbReference type="PROSITE" id="PS51450">
    <property type="entry name" value="LRR"/>
    <property type="match status" value="1"/>
</dbReference>
<protein>
    <submittedName>
        <fullName evidence="1">Uncharacterized protein</fullName>
    </submittedName>
</protein>
<sequence>MYKPTFADGRLSLAFHELDDVPAKVAAKWAPKTKELDVSHNNLRDLRSLELFRDIHTLVLDDNKLPARIKFPIFPLLKTLWINKNNIANLAEFIEGASASFPELEYLSMMNNPAAPSFFNGGTVEQYNDYRLFVISHFPQLKTLDDTPISDQERASAKKVYARVASMTKLMRTSSKPVLAKDRDADTFSLIGSV</sequence>
<dbReference type="PANTHER" id="PTHR46282:SF1">
    <property type="entry name" value="LEUCINE-RICH REPEAT-CONTAINING PROTEIN 72-LIKE"/>
    <property type="match status" value="1"/>
</dbReference>
<dbReference type="PANTHER" id="PTHR46282">
    <property type="entry name" value="LEUCINE-RICH MELANOCYTE DIFFERENTIATION-ASSOCIATED PROTEIN"/>
    <property type="match status" value="1"/>
</dbReference>
<dbReference type="OrthoDB" id="10251250at2759"/>
<reference evidence="2" key="1">
    <citation type="submission" date="2011-02" db="EMBL/GenBank/DDBJ databases">
        <title>The Genome Sequence of Capsaspora owczarzaki ATCC 30864.</title>
        <authorList>
            <person name="Russ C."/>
            <person name="Cuomo C."/>
            <person name="Burger G."/>
            <person name="Gray M.W."/>
            <person name="Holland P.W.H."/>
            <person name="King N."/>
            <person name="Lang F.B.F."/>
            <person name="Roger A.J."/>
            <person name="Ruiz-Trillo I."/>
            <person name="Young S.K."/>
            <person name="Zeng Q."/>
            <person name="Gargeya S."/>
            <person name="Alvarado L."/>
            <person name="Berlin A."/>
            <person name="Chapman S.B."/>
            <person name="Chen Z."/>
            <person name="Freedman E."/>
            <person name="Gellesch M."/>
            <person name="Goldberg J."/>
            <person name="Griggs A."/>
            <person name="Gujja S."/>
            <person name="Heilman E."/>
            <person name="Heiman D."/>
            <person name="Howarth C."/>
            <person name="Mehta T."/>
            <person name="Neiman D."/>
            <person name="Pearson M."/>
            <person name="Roberts A."/>
            <person name="Saif S."/>
            <person name="Shea T."/>
            <person name="Shenoy N."/>
            <person name="Sisk P."/>
            <person name="Stolte C."/>
            <person name="Sykes S."/>
            <person name="White J."/>
            <person name="Yandava C."/>
            <person name="Haas B."/>
            <person name="Nusbaum C."/>
            <person name="Birren B."/>
        </authorList>
    </citation>
    <scope>NUCLEOTIDE SEQUENCE</scope>
    <source>
        <strain evidence="2">ATCC 30864</strain>
    </source>
</reference>
<dbReference type="SUPFAM" id="SSF52058">
    <property type="entry name" value="L domain-like"/>
    <property type="match status" value="1"/>
</dbReference>
<dbReference type="InParanoid" id="A0A0D2X2E7"/>
<keyword evidence="2" id="KW-1185">Reference proteome</keyword>
<dbReference type="PhylomeDB" id="A0A0D2X2E7"/>
<dbReference type="InterPro" id="IPR043313">
    <property type="entry name" value="LRMDA"/>
</dbReference>
<evidence type="ECO:0000313" key="2">
    <source>
        <dbReference type="Proteomes" id="UP000008743"/>
    </source>
</evidence>
<name>A0A0D2X2E7_CAPO3</name>
<dbReference type="OMA" id="FYDYLQY"/>
<gene>
    <name evidence="1" type="ORF">CAOG_003405</name>
</gene>
<dbReference type="EMBL" id="KE346363">
    <property type="protein sequence ID" value="KJE92429.1"/>
    <property type="molecule type" value="Genomic_DNA"/>
</dbReference>
<dbReference type="AlphaFoldDB" id="A0A0D2X2E7"/>
<dbReference type="InterPro" id="IPR032675">
    <property type="entry name" value="LRR_dom_sf"/>
</dbReference>
<dbReference type="Pfam" id="PF14580">
    <property type="entry name" value="LRR_9"/>
    <property type="match status" value="1"/>
</dbReference>
<proteinExistence type="predicted"/>
<evidence type="ECO:0000313" key="1">
    <source>
        <dbReference type="EMBL" id="KJE92429.1"/>
    </source>
</evidence>
<dbReference type="InterPro" id="IPR001611">
    <property type="entry name" value="Leu-rich_rpt"/>
</dbReference>
<organism evidence="1 2">
    <name type="scientific">Capsaspora owczarzaki (strain ATCC 30864)</name>
    <dbReference type="NCBI Taxonomy" id="595528"/>
    <lineage>
        <taxon>Eukaryota</taxon>
        <taxon>Filasterea</taxon>
        <taxon>Capsaspora</taxon>
    </lineage>
</organism>
<accession>A0A0D2X2E7</accession>
<dbReference type="Proteomes" id="UP000008743">
    <property type="component" value="Unassembled WGS sequence"/>
</dbReference>
<dbReference type="STRING" id="595528.A0A0D2X2E7"/>
<dbReference type="eggNOG" id="KOG1644">
    <property type="taxonomic scope" value="Eukaryota"/>
</dbReference>
<dbReference type="Gene3D" id="3.80.10.10">
    <property type="entry name" value="Ribonuclease Inhibitor"/>
    <property type="match status" value="1"/>
</dbReference>